<keyword evidence="3" id="KW-1185">Reference proteome</keyword>
<sequence>MAQSRDKAEKAHAQATVFCERLGRYRMPFAWTAIYLMNILDGISSLEREAGDRDVPAAQTNSLERKSSQSSLDQFRRSRPGAGEGGSGPGSGPGSGLGRRGSLERRSFSERRGASSAQLAQSLQTFRPVTLTVSTFFRQVSGDATPVASLLKGWLVKVTVKSTILLLTSKILFHKAKITFT</sequence>
<dbReference type="Proteomes" id="UP000440578">
    <property type="component" value="Unassembled WGS sequence"/>
</dbReference>
<feature type="compositionally biased region" description="Polar residues" evidence="1">
    <location>
        <begin position="58"/>
        <end position="73"/>
    </location>
</feature>
<comment type="caution">
    <text evidence="2">The sequence shown here is derived from an EMBL/GenBank/DDBJ whole genome shotgun (WGS) entry which is preliminary data.</text>
</comment>
<dbReference type="AlphaFoldDB" id="A0A6A4W4U5"/>
<evidence type="ECO:0000256" key="1">
    <source>
        <dbReference type="SAM" id="MobiDB-lite"/>
    </source>
</evidence>
<name>A0A6A4W4U5_AMPAM</name>
<protein>
    <submittedName>
        <fullName evidence="2">Dedicator of cytokinesis protein 7</fullName>
    </submittedName>
</protein>
<evidence type="ECO:0000313" key="2">
    <source>
        <dbReference type="EMBL" id="KAF0300943.1"/>
    </source>
</evidence>
<organism evidence="2 3">
    <name type="scientific">Amphibalanus amphitrite</name>
    <name type="common">Striped barnacle</name>
    <name type="synonym">Balanus amphitrite</name>
    <dbReference type="NCBI Taxonomy" id="1232801"/>
    <lineage>
        <taxon>Eukaryota</taxon>
        <taxon>Metazoa</taxon>
        <taxon>Ecdysozoa</taxon>
        <taxon>Arthropoda</taxon>
        <taxon>Crustacea</taxon>
        <taxon>Multicrustacea</taxon>
        <taxon>Cirripedia</taxon>
        <taxon>Thoracica</taxon>
        <taxon>Thoracicalcarea</taxon>
        <taxon>Balanomorpha</taxon>
        <taxon>Balanoidea</taxon>
        <taxon>Balanidae</taxon>
        <taxon>Amphibalaninae</taxon>
        <taxon>Amphibalanus</taxon>
    </lineage>
</organism>
<accession>A0A6A4W4U5</accession>
<gene>
    <name evidence="2" type="primary">DOCK7_4</name>
    <name evidence="2" type="ORF">FJT64_003209</name>
</gene>
<proteinExistence type="predicted"/>
<evidence type="ECO:0000313" key="3">
    <source>
        <dbReference type="Proteomes" id="UP000440578"/>
    </source>
</evidence>
<reference evidence="2 3" key="1">
    <citation type="submission" date="2019-07" db="EMBL/GenBank/DDBJ databases">
        <title>Draft genome assembly of a fouling barnacle, Amphibalanus amphitrite (Darwin, 1854): The first reference genome for Thecostraca.</title>
        <authorList>
            <person name="Kim W."/>
        </authorList>
    </citation>
    <scope>NUCLEOTIDE SEQUENCE [LARGE SCALE GENOMIC DNA]</scope>
    <source>
        <strain evidence="2">SNU_AA5</strain>
        <tissue evidence="2">Soma without cirri and trophi</tissue>
    </source>
</reference>
<feature type="region of interest" description="Disordered" evidence="1">
    <location>
        <begin position="51"/>
        <end position="116"/>
    </location>
</feature>
<feature type="compositionally biased region" description="Basic and acidic residues" evidence="1">
    <location>
        <begin position="101"/>
        <end position="113"/>
    </location>
</feature>
<dbReference type="EMBL" id="VIIS01001214">
    <property type="protein sequence ID" value="KAF0300943.1"/>
    <property type="molecule type" value="Genomic_DNA"/>
</dbReference>
<dbReference type="OrthoDB" id="47328at2759"/>
<feature type="compositionally biased region" description="Gly residues" evidence="1">
    <location>
        <begin position="82"/>
        <end position="99"/>
    </location>
</feature>